<comment type="caution">
    <text evidence="1">The sequence shown here is derived from an EMBL/GenBank/DDBJ whole genome shotgun (WGS) entry which is preliminary data.</text>
</comment>
<protein>
    <submittedName>
        <fullName evidence="1">Uncharacterized protein</fullName>
    </submittedName>
</protein>
<evidence type="ECO:0000313" key="2">
    <source>
        <dbReference type="Proteomes" id="UP000827976"/>
    </source>
</evidence>
<keyword evidence="2" id="KW-1185">Reference proteome</keyword>
<dbReference type="EMBL" id="CM037024">
    <property type="protein sequence ID" value="KAH7664248.1"/>
    <property type="molecule type" value="Genomic_DNA"/>
</dbReference>
<evidence type="ECO:0000313" key="1">
    <source>
        <dbReference type="EMBL" id="KAH7664248.1"/>
    </source>
</evidence>
<dbReference type="Proteomes" id="UP000827976">
    <property type="component" value="Chromosome 14"/>
</dbReference>
<organism evidence="1 2">
    <name type="scientific">Dioscorea alata</name>
    <name type="common">Purple yam</name>
    <dbReference type="NCBI Taxonomy" id="55571"/>
    <lineage>
        <taxon>Eukaryota</taxon>
        <taxon>Viridiplantae</taxon>
        <taxon>Streptophyta</taxon>
        <taxon>Embryophyta</taxon>
        <taxon>Tracheophyta</taxon>
        <taxon>Spermatophyta</taxon>
        <taxon>Magnoliopsida</taxon>
        <taxon>Liliopsida</taxon>
        <taxon>Dioscoreales</taxon>
        <taxon>Dioscoreaceae</taxon>
        <taxon>Dioscorea</taxon>
    </lineage>
</organism>
<proteinExistence type="predicted"/>
<accession>A0ACB7UU87</accession>
<gene>
    <name evidence="1" type="ORF">IHE45_14G108600</name>
</gene>
<name>A0ACB7UU87_DIOAL</name>
<sequence>MSNLRAGIDQRRVSAAKSSLAPRGTTATTPTPYPAPAPAPAPAPTFPHRRTNGLKALPTPAIPWPPSLRFLPSSPPAPSLASRMIPNPSSMEGMTLCSRLLGFWSRRRIGGRSPPRLARWRSLAGSAAIRGC</sequence>
<reference evidence="2" key="1">
    <citation type="journal article" date="2022" name="Nat. Commun.">
        <title>Chromosome evolution and the genetic basis of agronomically important traits in greater yam.</title>
        <authorList>
            <person name="Bredeson J.V."/>
            <person name="Lyons J.B."/>
            <person name="Oniyinde I.O."/>
            <person name="Okereke N.R."/>
            <person name="Kolade O."/>
            <person name="Nnabue I."/>
            <person name="Nwadili C.O."/>
            <person name="Hribova E."/>
            <person name="Parker M."/>
            <person name="Nwogha J."/>
            <person name="Shu S."/>
            <person name="Carlson J."/>
            <person name="Kariba R."/>
            <person name="Muthemba S."/>
            <person name="Knop K."/>
            <person name="Barton G.J."/>
            <person name="Sherwood A.V."/>
            <person name="Lopez-Montes A."/>
            <person name="Asiedu R."/>
            <person name="Jamnadass R."/>
            <person name="Muchugi A."/>
            <person name="Goodstein D."/>
            <person name="Egesi C.N."/>
            <person name="Featherston J."/>
            <person name="Asfaw A."/>
            <person name="Simpson G.G."/>
            <person name="Dolezel J."/>
            <person name="Hendre P.S."/>
            <person name="Van Deynze A."/>
            <person name="Kumar P.L."/>
            <person name="Obidiegwu J.E."/>
            <person name="Bhattacharjee R."/>
            <person name="Rokhsar D.S."/>
        </authorList>
    </citation>
    <scope>NUCLEOTIDE SEQUENCE [LARGE SCALE GENOMIC DNA]</scope>
    <source>
        <strain evidence="2">cv. TDa95/00328</strain>
    </source>
</reference>